<sequence>MAKKTVKPYYQEFQKILHSKLEDIKGRIDSTAGDIFGNLTPEASFLKDLAEGVTKYPFRYYQKEAIYTLHSIYKQAIDVCKSPEDIQKNLLRQVGYKHIKPLLEKVDKETGQLAPFIGYEMATGSGKTMLMGATVYYLNKYHNVKNFLIVTPSSTEIYKKTIRNFTIGTNETVWNDEVPFKFNLITGDNYKDTKDLFATDTDANIFIFNIDKFGTNATQTKKQWEGSDWKDKEGNTISLLEFLSQNDLVIITDEAHHAQSRKAKQVINAFHPLAVIEFTATAIETERSQAKKNQTIVYKYDIKRFLEDKYGKKVRVLALPGQESKTKGKKTELSDLEKYKLLTFFLVHLVKKKALNNDIKCRDLKPIGFVKVKNEIAFAEKVEIYIKTVLAMDTEILDVILEKAKAEDTETTNLILEMFESDYNSDTSLLLKDIDKVAQTSILLHSKSDKLVKKQFDDIQKNRVEIVIFIDMLNEGIDMPNIYSMVIINDTPSEFKTSVKQIVGRGVRLNKLQREYDEVEDNDLLTHTEKLHIVCDKGASFEEVVLQIQQEFGLNDKTFAMERGAEEVIENPVKTEKLKGIQIPKVTIDFKRKQGANIQAVITNYDKIIKDFLASNSFPRTINGTSCKFLKYTPNNFFTEVDLFTDEKIFHKLGEDQDWPYEPLRISEKDMKEVYGRVLKDLQAIPDIPKTYTTFQEYGKLLNKIGFYFYNLDEVDHKLAVNRFKDSFTYFYIHYVENEYFELDLDTLDSESNSWLLQREFKTEKIKIRTKDKNNDSRNSTDKDELIALIKNGYYFYGYENSAYDYDKFDSYPEKLLADYVDYLITKDTSGKGKVISLNYEDEREEVSYDLADAAEEYDASYKKKSEPFWLRNERNIHFKYGTHKYFPDFIFFYKKIIYVIEIKGEAFSNVKKNRLLLELNNVEGIGKVDSYVGMVVFEVQMKNLKDLTKSFDEFRAEAEEYFKQLQTRSEVVLDEDVPSDLKFIEYVPAYEAKQAYSKFILHKEPKSSKWLKVNKHTYTETTFATIVKNSDLGEEFKNKWILMDSKPCIVEELEGKIVLAYHSKINDDAYKKSGLTIKRFEVREESHKKGLFDETIRTIILSNEDGEEISINQKLSEFSVIGVKLPVIL</sequence>
<dbReference type="RefSeq" id="WP_007093472.1">
    <property type="nucleotide sequence ID" value="NZ_CP142125.1"/>
</dbReference>
<proteinExistence type="predicted"/>
<dbReference type="GO" id="GO:0005829">
    <property type="term" value="C:cytosol"/>
    <property type="evidence" value="ECO:0007669"/>
    <property type="project" value="TreeGrafter"/>
</dbReference>
<dbReference type="REBASE" id="38247">
    <property type="entry name" value="KalOT1ORF4500P"/>
</dbReference>
<dbReference type="InterPro" id="IPR050742">
    <property type="entry name" value="Helicase_Restrict-Modif_Enz"/>
</dbReference>
<dbReference type="SUPFAM" id="SSF52540">
    <property type="entry name" value="P-loop containing nucleoside triphosphate hydrolases"/>
    <property type="match status" value="2"/>
</dbReference>
<dbReference type="Proteomes" id="UP000002945">
    <property type="component" value="Unassembled WGS sequence"/>
</dbReference>
<keyword evidence="3" id="KW-1185">Reference proteome</keyword>
<dbReference type="GO" id="GO:0003677">
    <property type="term" value="F:DNA binding"/>
    <property type="evidence" value="ECO:0007669"/>
    <property type="project" value="InterPro"/>
</dbReference>
<protein>
    <recommendedName>
        <fullName evidence="1">Helicase ATP-binding domain-containing protein</fullName>
    </recommendedName>
</protein>
<dbReference type="PANTHER" id="PTHR47396">
    <property type="entry name" value="TYPE I RESTRICTION ENZYME ECOKI R PROTEIN"/>
    <property type="match status" value="1"/>
</dbReference>
<dbReference type="eggNOG" id="COG1061">
    <property type="taxonomic scope" value="Bacteria"/>
</dbReference>
<dbReference type="GO" id="GO:0016787">
    <property type="term" value="F:hydrolase activity"/>
    <property type="evidence" value="ECO:0007669"/>
    <property type="project" value="InterPro"/>
</dbReference>
<evidence type="ECO:0000313" key="3">
    <source>
        <dbReference type="Proteomes" id="UP000002945"/>
    </source>
</evidence>
<dbReference type="InterPro" id="IPR006935">
    <property type="entry name" value="Helicase/UvrB_N"/>
</dbReference>
<dbReference type="OrthoDB" id="9804145at2"/>
<dbReference type="InterPro" id="IPR027417">
    <property type="entry name" value="P-loop_NTPase"/>
</dbReference>
<dbReference type="EMBL" id="ABIB01000018">
    <property type="protein sequence ID" value="EDP94402.1"/>
    <property type="molecule type" value="Genomic_DNA"/>
</dbReference>
<dbReference type="Pfam" id="PF00271">
    <property type="entry name" value="Helicase_C"/>
    <property type="match status" value="1"/>
</dbReference>
<feature type="domain" description="Helicase ATP-binding" evidence="1">
    <location>
        <begin position="54"/>
        <end position="315"/>
    </location>
</feature>
<evidence type="ECO:0000313" key="2">
    <source>
        <dbReference type="EMBL" id="EDP94402.1"/>
    </source>
</evidence>
<dbReference type="STRING" id="391587.KAOT1_04505"/>
<accession>A9EBU5</accession>
<dbReference type="HOGENOM" id="CLU_279098_0_0_10"/>
<evidence type="ECO:0000259" key="1">
    <source>
        <dbReference type="SMART" id="SM00487"/>
    </source>
</evidence>
<dbReference type="AlphaFoldDB" id="A9EBU5"/>
<dbReference type="Pfam" id="PF04851">
    <property type="entry name" value="ResIII"/>
    <property type="match status" value="1"/>
</dbReference>
<dbReference type="SMART" id="SM00487">
    <property type="entry name" value="DEXDc"/>
    <property type="match status" value="1"/>
</dbReference>
<gene>
    <name evidence="2" type="ORF">KAOT1_04505</name>
</gene>
<dbReference type="PANTHER" id="PTHR47396:SF1">
    <property type="entry name" value="ATP-DEPENDENT HELICASE IRC3-RELATED"/>
    <property type="match status" value="1"/>
</dbReference>
<organism evidence="2 3">
    <name type="scientific">Kordia algicida OT-1</name>
    <dbReference type="NCBI Taxonomy" id="391587"/>
    <lineage>
        <taxon>Bacteria</taxon>
        <taxon>Pseudomonadati</taxon>
        <taxon>Bacteroidota</taxon>
        <taxon>Flavobacteriia</taxon>
        <taxon>Flavobacteriales</taxon>
        <taxon>Flavobacteriaceae</taxon>
        <taxon>Kordia</taxon>
    </lineage>
</organism>
<dbReference type="InterPro" id="IPR014001">
    <property type="entry name" value="Helicase_ATP-bd"/>
</dbReference>
<comment type="caution">
    <text evidence="2">The sequence shown here is derived from an EMBL/GenBank/DDBJ whole genome shotgun (WGS) entry which is preliminary data.</text>
</comment>
<dbReference type="Gene3D" id="3.40.50.300">
    <property type="entry name" value="P-loop containing nucleotide triphosphate hydrolases"/>
    <property type="match status" value="2"/>
</dbReference>
<name>A9EBU5_9FLAO</name>
<reference evidence="2 3" key="1">
    <citation type="journal article" date="2011" name="J. Bacteriol.">
        <title>Genome sequence of the algicidal bacterium Kordia algicida OT-1.</title>
        <authorList>
            <person name="Lee H.S."/>
            <person name="Kang S.G."/>
            <person name="Kwon K.K."/>
            <person name="Lee J.H."/>
            <person name="Kim S.J."/>
        </authorList>
    </citation>
    <scope>NUCLEOTIDE SEQUENCE [LARGE SCALE GENOMIC DNA]</scope>
    <source>
        <strain evidence="2 3">OT-1</strain>
    </source>
</reference>
<dbReference type="GO" id="GO:0005524">
    <property type="term" value="F:ATP binding"/>
    <property type="evidence" value="ECO:0007669"/>
    <property type="project" value="InterPro"/>
</dbReference>
<dbReference type="InterPro" id="IPR001650">
    <property type="entry name" value="Helicase_C-like"/>
</dbReference>